<reference evidence="3 4" key="1">
    <citation type="journal article" date="2018" name="Science">
        <title>The opium poppy genome and morphinan production.</title>
        <authorList>
            <person name="Guo L."/>
            <person name="Winzer T."/>
            <person name="Yang X."/>
            <person name="Li Y."/>
            <person name="Ning Z."/>
            <person name="He Z."/>
            <person name="Teodor R."/>
            <person name="Lu Y."/>
            <person name="Bowser T.A."/>
            <person name="Graham I.A."/>
            <person name="Ye K."/>
        </authorList>
    </citation>
    <scope>NUCLEOTIDE SEQUENCE [LARGE SCALE GENOMIC DNA]</scope>
    <source>
        <strain evidence="4">cv. HN1</strain>
        <tissue evidence="3">Leaves</tissue>
    </source>
</reference>
<dbReference type="PROSITE" id="PS50297">
    <property type="entry name" value="ANK_REP_REGION"/>
    <property type="match status" value="1"/>
</dbReference>
<feature type="repeat" description="ANK" evidence="1">
    <location>
        <begin position="111"/>
        <end position="143"/>
    </location>
</feature>
<accession>A0A4Y7LE74</accession>
<dbReference type="STRING" id="3469.A0A4Y7LE74"/>
<name>A0A4Y7LE74_PAPSO</name>
<dbReference type="InterPro" id="IPR036770">
    <property type="entry name" value="Ankyrin_rpt-contain_sf"/>
</dbReference>
<dbReference type="InterPro" id="IPR002110">
    <property type="entry name" value="Ankyrin_rpt"/>
</dbReference>
<evidence type="ECO:0000256" key="2">
    <source>
        <dbReference type="PROSITE-ProRule" id="PRU00339"/>
    </source>
</evidence>
<dbReference type="SMART" id="SM00028">
    <property type="entry name" value="TPR"/>
    <property type="match status" value="2"/>
</dbReference>
<dbReference type="Gene3D" id="1.25.40.20">
    <property type="entry name" value="Ankyrin repeat-containing domain"/>
    <property type="match status" value="1"/>
</dbReference>
<dbReference type="Proteomes" id="UP000316621">
    <property type="component" value="Chromosome 11"/>
</dbReference>
<evidence type="ECO:0000313" key="4">
    <source>
        <dbReference type="Proteomes" id="UP000316621"/>
    </source>
</evidence>
<feature type="repeat" description="ANK" evidence="1">
    <location>
        <begin position="44"/>
        <end position="77"/>
    </location>
</feature>
<evidence type="ECO:0000313" key="3">
    <source>
        <dbReference type="EMBL" id="RZC83794.1"/>
    </source>
</evidence>
<feature type="repeat" description="ANK" evidence="1">
    <location>
        <begin position="78"/>
        <end position="110"/>
    </location>
</feature>
<dbReference type="PROSITE" id="PS50088">
    <property type="entry name" value="ANK_REPEAT"/>
    <property type="match status" value="3"/>
</dbReference>
<dbReference type="Gramene" id="RZC83794">
    <property type="protein sequence ID" value="RZC83794"/>
    <property type="gene ID" value="C5167_046578"/>
</dbReference>
<dbReference type="InterPro" id="IPR019734">
    <property type="entry name" value="TPR_rpt"/>
</dbReference>
<dbReference type="SUPFAM" id="SSF48403">
    <property type="entry name" value="Ankyrin repeat"/>
    <property type="match status" value="1"/>
</dbReference>
<keyword evidence="4" id="KW-1185">Reference proteome</keyword>
<dbReference type="EMBL" id="CM010725">
    <property type="protein sequence ID" value="RZC83794.1"/>
    <property type="molecule type" value="Genomic_DNA"/>
</dbReference>
<feature type="repeat" description="TPR" evidence="2">
    <location>
        <begin position="297"/>
        <end position="330"/>
    </location>
</feature>
<keyword evidence="2" id="KW-0802">TPR repeat</keyword>
<dbReference type="InterPro" id="IPR011990">
    <property type="entry name" value="TPR-like_helical_dom_sf"/>
</dbReference>
<organism evidence="3 4">
    <name type="scientific">Papaver somniferum</name>
    <name type="common">Opium poppy</name>
    <dbReference type="NCBI Taxonomy" id="3469"/>
    <lineage>
        <taxon>Eukaryota</taxon>
        <taxon>Viridiplantae</taxon>
        <taxon>Streptophyta</taxon>
        <taxon>Embryophyta</taxon>
        <taxon>Tracheophyta</taxon>
        <taxon>Spermatophyta</taxon>
        <taxon>Magnoliopsida</taxon>
        <taxon>Ranunculales</taxon>
        <taxon>Papaveraceae</taxon>
        <taxon>Papaveroideae</taxon>
        <taxon>Papaver</taxon>
    </lineage>
</organism>
<keyword evidence="1" id="KW-0040">ANK repeat</keyword>
<dbReference type="PROSITE" id="PS50005">
    <property type="entry name" value="TPR"/>
    <property type="match status" value="1"/>
</dbReference>
<dbReference type="InterPro" id="IPR051616">
    <property type="entry name" value="Cul2-RING_E3_ligase_SR"/>
</dbReference>
<dbReference type="Gene3D" id="1.25.40.10">
    <property type="entry name" value="Tetratricopeptide repeat domain"/>
    <property type="match status" value="1"/>
</dbReference>
<sequence>MRSRRQAILSAASSGELDRLKKLLAKYDGGRGLANTVRNIKDDNGVGIIHFAAIKGHLNVLKYLIEELGLDFNMKDEKGKSPFLHATTSGNLNTFECLLEKGVDPESSTSRGYSPLHCAAEKGYTEILTRLLSRGINVNGSSEIGTPLDLAANLGQFEAMRILLDHNANYGFTPLEITAINGYRDGVEILFPVTSRITEYADWSVGGVIRHVHSDQAKEQRKLKAKERFHEAKLCGADAFKKQDYFQAMICYSQANEIGPHDATVLSNRSMCWARMKDGKPALDDAIACISLRPDWPKGYYRAGVAYNLLKRYSDAQKAFLEGLKLSPNCQELKDALREAVQAQLKTL</sequence>
<dbReference type="PANTHER" id="PTHR46224:SF67">
    <property type="entry name" value="HSP70-HSP90 ORGANIZING PROTEIN 3-LIKE"/>
    <property type="match status" value="1"/>
</dbReference>
<dbReference type="Pfam" id="PF12796">
    <property type="entry name" value="Ank_2"/>
    <property type="match status" value="2"/>
</dbReference>
<gene>
    <name evidence="3" type="ORF">C5167_046578</name>
</gene>
<dbReference type="OMA" id="ITEYADW"/>
<dbReference type="SMART" id="SM00248">
    <property type="entry name" value="ANK"/>
    <property type="match status" value="4"/>
</dbReference>
<dbReference type="AlphaFoldDB" id="A0A4Y7LE74"/>
<dbReference type="PANTHER" id="PTHR46224">
    <property type="entry name" value="ANKYRIN REPEAT FAMILY PROTEIN"/>
    <property type="match status" value="1"/>
</dbReference>
<proteinExistence type="predicted"/>
<evidence type="ECO:0000256" key="1">
    <source>
        <dbReference type="PROSITE-ProRule" id="PRU00023"/>
    </source>
</evidence>
<dbReference type="SUPFAM" id="SSF48452">
    <property type="entry name" value="TPR-like"/>
    <property type="match status" value="1"/>
</dbReference>
<protein>
    <submittedName>
        <fullName evidence="3">Uncharacterized protein</fullName>
    </submittedName>
</protein>